<keyword evidence="4" id="KW-0378">Hydrolase</keyword>
<evidence type="ECO:0000256" key="2">
    <source>
        <dbReference type="ARBA" id="ARBA00011063"/>
    </source>
</evidence>
<keyword evidence="5" id="KW-0904">Protein phosphatase</keyword>
<dbReference type="PANTHER" id="PTHR11717:SF7">
    <property type="entry name" value="LOW MOLECULAR WEIGHT PHOSPHOTYROSINE PROTEIN PHOSPHATASE"/>
    <property type="match status" value="1"/>
</dbReference>
<dbReference type="Gene3D" id="3.40.50.2300">
    <property type="match status" value="1"/>
</dbReference>
<dbReference type="SMART" id="SM00226">
    <property type="entry name" value="LMWPc"/>
    <property type="match status" value="1"/>
</dbReference>
<keyword evidence="3" id="KW-0963">Cytoplasm</keyword>
<feature type="active site" description="Proton donor" evidence="6">
    <location>
        <position position="132"/>
    </location>
</feature>
<feature type="active site" description="Nucleophile" evidence="6">
    <location>
        <position position="9"/>
    </location>
</feature>
<dbReference type="Pfam" id="PF01451">
    <property type="entry name" value="LMWPc"/>
    <property type="match status" value="1"/>
</dbReference>
<dbReference type="GO" id="GO:0004726">
    <property type="term" value="F:non-membrane spanning protein tyrosine phosphatase activity"/>
    <property type="evidence" value="ECO:0007669"/>
    <property type="project" value="InterPro"/>
</dbReference>
<dbReference type="InterPro" id="IPR050438">
    <property type="entry name" value="LMW_PTPase"/>
</dbReference>
<proteinExistence type="inferred from homology"/>
<evidence type="ECO:0000313" key="9">
    <source>
        <dbReference type="Proteomes" id="UP000076532"/>
    </source>
</evidence>
<feature type="active site" evidence="6">
    <location>
        <position position="15"/>
    </location>
</feature>
<evidence type="ECO:0000256" key="6">
    <source>
        <dbReference type="PIRSR" id="PIRSR617867-1"/>
    </source>
</evidence>
<feature type="domain" description="Phosphotyrosine protein phosphatase I" evidence="7">
    <location>
        <begin position="3"/>
        <end position="161"/>
    </location>
</feature>
<dbReference type="PANTHER" id="PTHR11717">
    <property type="entry name" value="LOW MOLECULAR WEIGHT PROTEIN TYROSINE PHOSPHATASE"/>
    <property type="match status" value="1"/>
</dbReference>
<dbReference type="GO" id="GO:0003993">
    <property type="term" value="F:acid phosphatase activity"/>
    <property type="evidence" value="ECO:0007669"/>
    <property type="project" value="InterPro"/>
</dbReference>
<dbReference type="Proteomes" id="UP000076532">
    <property type="component" value="Unassembled WGS sequence"/>
</dbReference>
<dbReference type="InterPro" id="IPR017867">
    <property type="entry name" value="Tyr_phospatase_low_mol_wt"/>
</dbReference>
<dbReference type="OrthoDB" id="3388at2759"/>
<organism evidence="8 9">
    <name type="scientific">Athelia psychrophila</name>
    <dbReference type="NCBI Taxonomy" id="1759441"/>
    <lineage>
        <taxon>Eukaryota</taxon>
        <taxon>Fungi</taxon>
        <taxon>Dikarya</taxon>
        <taxon>Basidiomycota</taxon>
        <taxon>Agaricomycotina</taxon>
        <taxon>Agaricomycetes</taxon>
        <taxon>Agaricomycetidae</taxon>
        <taxon>Atheliales</taxon>
        <taxon>Atheliaceae</taxon>
        <taxon>Athelia</taxon>
    </lineage>
</organism>
<evidence type="ECO:0000256" key="3">
    <source>
        <dbReference type="ARBA" id="ARBA00022490"/>
    </source>
</evidence>
<dbReference type="AlphaFoldDB" id="A0A165ZG20"/>
<dbReference type="PRINTS" id="PR00720">
    <property type="entry name" value="MAMMALPTPASE"/>
</dbReference>
<dbReference type="InterPro" id="IPR036196">
    <property type="entry name" value="Ptyr_pPase_sf"/>
</dbReference>
<dbReference type="InterPro" id="IPR023485">
    <property type="entry name" value="Ptyr_pPase"/>
</dbReference>
<keyword evidence="9" id="KW-1185">Reference proteome</keyword>
<evidence type="ECO:0000256" key="4">
    <source>
        <dbReference type="ARBA" id="ARBA00022801"/>
    </source>
</evidence>
<dbReference type="GO" id="GO:0005737">
    <property type="term" value="C:cytoplasm"/>
    <property type="evidence" value="ECO:0007669"/>
    <property type="project" value="UniProtKB-SubCell"/>
</dbReference>
<dbReference type="InterPro" id="IPR002115">
    <property type="entry name" value="Tyr_Pase_low_mol_wt_mml"/>
</dbReference>
<dbReference type="EMBL" id="KV417678">
    <property type="protein sequence ID" value="KZP10544.1"/>
    <property type="molecule type" value="Genomic_DNA"/>
</dbReference>
<evidence type="ECO:0000259" key="7">
    <source>
        <dbReference type="SMART" id="SM00226"/>
    </source>
</evidence>
<reference evidence="8 9" key="1">
    <citation type="journal article" date="2016" name="Mol. Biol. Evol.">
        <title>Comparative Genomics of Early-Diverging Mushroom-Forming Fungi Provides Insights into the Origins of Lignocellulose Decay Capabilities.</title>
        <authorList>
            <person name="Nagy L.G."/>
            <person name="Riley R."/>
            <person name="Tritt A."/>
            <person name="Adam C."/>
            <person name="Daum C."/>
            <person name="Floudas D."/>
            <person name="Sun H."/>
            <person name="Yadav J.S."/>
            <person name="Pangilinan J."/>
            <person name="Larsson K.H."/>
            <person name="Matsuura K."/>
            <person name="Barry K."/>
            <person name="Labutti K."/>
            <person name="Kuo R."/>
            <person name="Ohm R.A."/>
            <person name="Bhattacharya S.S."/>
            <person name="Shirouzu T."/>
            <person name="Yoshinaga Y."/>
            <person name="Martin F.M."/>
            <person name="Grigoriev I.V."/>
            <person name="Hibbett D.S."/>
        </authorList>
    </citation>
    <scope>NUCLEOTIDE SEQUENCE [LARGE SCALE GENOMIC DNA]</scope>
    <source>
        <strain evidence="8 9">CBS 109695</strain>
    </source>
</reference>
<name>A0A165ZG20_9AGAM</name>
<dbReference type="SUPFAM" id="SSF52788">
    <property type="entry name" value="Phosphotyrosine protein phosphatases I"/>
    <property type="match status" value="1"/>
</dbReference>
<evidence type="ECO:0000313" key="8">
    <source>
        <dbReference type="EMBL" id="KZP10544.1"/>
    </source>
</evidence>
<comment type="similarity">
    <text evidence="2">Belongs to the low molecular weight phosphotyrosine protein phosphatase family.</text>
</comment>
<evidence type="ECO:0000256" key="5">
    <source>
        <dbReference type="ARBA" id="ARBA00022912"/>
    </source>
</evidence>
<dbReference type="PRINTS" id="PR00719">
    <property type="entry name" value="LMWPTPASE"/>
</dbReference>
<accession>A0A165ZG20</accession>
<protein>
    <submittedName>
        <fullName evidence="8">Phosphotyrosine protein phosphatase</fullName>
    </submittedName>
</protein>
<sequence length="164" mass="18006">MAPSVLIVCLGNICRSPMGEAVLRHIASERGVELTIDSCGTGAYHTGKLADPRTRNTCAKHGISIVVPAADGPHGGQPHRARSIESNDFTRFDYILAADKNNLQNLQKIKPKNCTADVRLWGSYLDNEPISDPYYDSDQSDPEFEECYQHCIKLSNAFLDNLAG</sequence>
<comment type="subcellular location">
    <subcellularLocation>
        <location evidence="1">Cytoplasm</location>
    </subcellularLocation>
</comment>
<dbReference type="STRING" id="436010.A0A165ZG20"/>
<dbReference type="CDD" id="cd16343">
    <property type="entry name" value="LMWPTP"/>
    <property type="match status" value="1"/>
</dbReference>
<gene>
    <name evidence="8" type="ORF">FIBSPDRAFT_937985</name>
</gene>
<evidence type="ECO:0000256" key="1">
    <source>
        <dbReference type="ARBA" id="ARBA00004496"/>
    </source>
</evidence>